<accession>A0ABN5P9Y4</accession>
<keyword evidence="3 5" id="KW-0732">Signal</keyword>
<evidence type="ECO:0000256" key="3">
    <source>
        <dbReference type="ARBA" id="ARBA00022729"/>
    </source>
</evidence>
<comment type="similarity">
    <text evidence="2">Belongs to the CpxP/Spy family.</text>
</comment>
<dbReference type="PANTHER" id="PTHR38102">
    <property type="entry name" value="PERIPLASMIC CHAPERONE SPY"/>
    <property type="match status" value="1"/>
</dbReference>
<evidence type="ECO:0000256" key="5">
    <source>
        <dbReference type="SAM" id="SignalP"/>
    </source>
</evidence>
<keyword evidence="7" id="KW-1185">Reference proteome</keyword>
<dbReference type="Gene3D" id="1.20.120.1490">
    <property type="match status" value="1"/>
</dbReference>
<evidence type="ECO:0000313" key="7">
    <source>
        <dbReference type="Proteomes" id="UP000262832"/>
    </source>
</evidence>
<evidence type="ECO:0000256" key="1">
    <source>
        <dbReference type="ARBA" id="ARBA00004418"/>
    </source>
</evidence>
<feature type="signal peptide" evidence="5">
    <location>
        <begin position="1"/>
        <end position="25"/>
    </location>
</feature>
<comment type="subcellular location">
    <subcellularLocation>
        <location evidence="1">Periplasm</location>
    </subcellularLocation>
</comment>
<evidence type="ECO:0000256" key="4">
    <source>
        <dbReference type="ARBA" id="ARBA00022764"/>
    </source>
</evidence>
<dbReference type="EMBL" id="CP032093">
    <property type="protein sequence ID" value="AXY00064.1"/>
    <property type="molecule type" value="Genomic_DNA"/>
</dbReference>
<protein>
    <submittedName>
        <fullName evidence="6">Periplasmic repressor CpxP</fullName>
    </submittedName>
</protein>
<sequence>MKSAKKLVLAAVVLPLTLGAASAFAFGGKDHHKGPNGECGMGMDRGIMRQLDLTDAQKNQLKDMREANKAEMKAKFADGKEARMAERQAHHDKVQALLLADNFDEAAANDLAKEMVEKQTDRRVKMLEKKHQMLSVLTPEQKAKFVELQKERQQKCGEKMQKRMQKHHNS</sequence>
<proteinExistence type="inferred from homology"/>
<dbReference type="RefSeq" id="WP_128809935.1">
    <property type="nucleotide sequence ID" value="NZ_CP032093.1"/>
</dbReference>
<dbReference type="InterPro" id="IPR012899">
    <property type="entry name" value="LTXXQ"/>
</dbReference>
<name>A0ABN5P9Y4_9VIBR</name>
<reference evidence="6 7" key="1">
    <citation type="submission" date="2018-08" db="EMBL/GenBank/DDBJ databases">
        <title>Genomic taxonomy of the Vibrionaceae family.</title>
        <authorList>
            <person name="Gomez-Gil B."/>
            <person name="Tanaka M."/>
            <person name="Sawabe T."/>
            <person name="Enciso-Ibarra K."/>
        </authorList>
    </citation>
    <scope>NUCLEOTIDE SEQUENCE [LARGE SCALE GENOMIC DNA]</scope>
    <source>
        <strain evidence="6 7">CAIM 1831</strain>
    </source>
</reference>
<feature type="chain" id="PRO_5045472221" evidence="5">
    <location>
        <begin position="26"/>
        <end position="170"/>
    </location>
</feature>
<dbReference type="InterPro" id="IPR052211">
    <property type="entry name" value="Cpx_auxiliary_protein"/>
</dbReference>
<dbReference type="CDD" id="cd09916">
    <property type="entry name" value="CpxP_like"/>
    <property type="match status" value="1"/>
</dbReference>
<evidence type="ECO:0000313" key="6">
    <source>
        <dbReference type="EMBL" id="AXY00064.1"/>
    </source>
</evidence>
<dbReference type="PANTHER" id="PTHR38102:SF1">
    <property type="entry name" value="PERIPLASMIC CHAPERONE SPY"/>
    <property type="match status" value="1"/>
</dbReference>
<dbReference type="Pfam" id="PF07813">
    <property type="entry name" value="LTXXQ"/>
    <property type="match status" value="1"/>
</dbReference>
<dbReference type="NCBIfam" id="NF009391">
    <property type="entry name" value="PRK12750.1"/>
    <property type="match status" value="1"/>
</dbReference>
<dbReference type="PIRSF" id="PIRSF034445">
    <property type="entry name" value="CpxP_Spy"/>
    <property type="match status" value="1"/>
</dbReference>
<gene>
    <name evidence="6" type="primary">cpxP</name>
    <name evidence="6" type="ORF">D1115_01080</name>
</gene>
<dbReference type="Proteomes" id="UP000262832">
    <property type="component" value="Chromosome I"/>
</dbReference>
<keyword evidence="4" id="KW-0574">Periplasm</keyword>
<evidence type="ECO:0000256" key="2">
    <source>
        <dbReference type="ARBA" id="ARBA00008441"/>
    </source>
</evidence>
<organism evidence="6 7">
    <name type="scientific">Vibrio alfacsensis</name>
    <dbReference type="NCBI Taxonomy" id="1074311"/>
    <lineage>
        <taxon>Bacteria</taxon>
        <taxon>Pseudomonadati</taxon>
        <taxon>Pseudomonadota</taxon>
        <taxon>Gammaproteobacteria</taxon>
        <taxon>Vibrionales</taxon>
        <taxon>Vibrionaceae</taxon>
        <taxon>Vibrio</taxon>
    </lineage>
</organism>